<organism evidence="1 2">
    <name type="scientific">Bacillus inaquosorum KCTC 13429</name>
    <dbReference type="NCBI Taxonomy" id="1236548"/>
    <lineage>
        <taxon>Bacteria</taxon>
        <taxon>Bacillati</taxon>
        <taxon>Bacillota</taxon>
        <taxon>Bacilli</taxon>
        <taxon>Bacillales</taxon>
        <taxon>Bacillaceae</taxon>
        <taxon>Bacillus</taxon>
    </lineage>
</organism>
<gene>
    <name evidence="1" type="ORF">BSI_42620</name>
</gene>
<dbReference type="EMBL" id="AMXN01000011">
    <property type="protein sequence ID" value="ELS59269.1"/>
    <property type="molecule type" value="Genomic_DNA"/>
</dbReference>
<reference evidence="1 2" key="1">
    <citation type="journal article" date="2014" name="Syst. Appl. Microbiol.">
        <title>Genomic insights into the taxonomic status of the three subspecies of Bacillus subtilis.</title>
        <authorList>
            <person name="Yi H."/>
            <person name="Chun J."/>
            <person name="Cha C.J."/>
        </authorList>
    </citation>
    <scope>NUCLEOTIDE SEQUENCE [LARGE SCALE GENOMIC DNA]</scope>
    <source>
        <strain evidence="1 2">KCTC 13429</strain>
    </source>
</reference>
<dbReference type="AlphaFoldDB" id="A0A9W5PB56"/>
<accession>A0A9W5PB56</accession>
<proteinExistence type="predicted"/>
<evidence type="ECO:0000313" key="1">
    <source>
        <dbReference type="EMBL" id="ELS59269.1"/>
    </source>
</evidence>
<evidence type="ECO:0000313" key="2">
    <source>
        <dbReference type="Proteomes" id="UP000011182"/>
    </source>
</evidence>
<keyword evidence="2" id="KW-1185">Reference proteome</keyword>
<comment type="caution">
    <text evidence="1">The sequence shown here is derived from an EMBL/GenBank/DDBJ whole genome shotgun (WGS) entry which is preliminary data.</text>
</comment>
<sequence length="93" mass="11030">MIVDREEYKALGHYRKDLHWLREIHEPGFRSAPLRPLKNVFSKSVFKGGRRRYRLKLGEQKSAFQTEWNRAVKASLSCFHAEALFLLGKEEIR</sequence>
<name>A0A9W5PB56_9BACI</name>
<protein>
    <submittedName>
        <fullName evidence="1">Uncharacterized protein</fullName>
    </submittedName>
</protein>
<dbReference type="Proteomes" id="UP000011182">
    <property type="component" value="Unassembled WGS sequence"/>
</dbReference>